<feature type="region of interest" description="Disordered" evidence="1">
    <location>
        <begin position="56"/>
        <end position="81"/>
    </location>
</feature>
<keyword evidence="2" id="KW-0812">Transmembrane</keyword>
<evidence type="ECO:0000313" key="4">
    <source>
        <dbReference type="Proteomes" id="UP000471364"/>
    </source>
</evidence>
<comment type="caution">
    <text evidence="3">The sequence shown here is derived from an EMBL/GenBank/DDBJ whole genome shotgun (WGS) entry which is preliminary data.</text>
</comment>
<keyword evidence="2" id="KW-1133">Transmembrane helix</keyword>
<evidence type="ECO:0000313" key="3">
    <source>
        <dbReference type="EMBL" id="KAB1105358.1"/>
    </source>
</evidence>
<accession>A0ABQ6U937</accession>
<sequence length="81" mass="8649">MSVRLREALREAAAGVPAYPVHDRAVRTARRTRWRTVAVVTAVLALVAAVPLTVRGDGRAAPTGAGGAALPDRLGLRRRRQ</sequence>
<keyword evidence="4" id="KW-1185">Reference proteome</keyword>
<name>A0ABQ6U937_9ACTN</name>
<evidence type="ECO:0000256" key="2">
    <source>
        <dbReference type="SAM" id="Phobius"/>
    </source>
</evidence>
<evidence type="ECO:0000256" key="1">
    <source>
        <dbReference type="SAM" id="MobiDB-lite"/>
    </source>
</evidence>
<dbReference type="Proteomes" id="UP000471364">
    <property type="component" value="Unassembled WGS sequence"/>
</dbReference>
<evidence type="ECO:0008006" key="5">
    <source>
        <dbReference type="Google" id="ProtNLM"/>
    </source>
</evidence>
<feature type="transmembrane region" description="Helical" evidence="2">
    <location>
        <begin position="34"/>
        <end position="54"/>
    </location>
</feature>
<reference evidence="3 4" key="1">
    <citation type="submission" date="2019-09" db="EMBL/GenBank/DDBJ databases">
        <title>High taxonomic diversity of Micromonospora strains isolated from Medicago sativa nodules in different geographical locations.</title>
        <authorList>
            <person name="Martinez-Hidalgo P."/>
            <person name="Flores-Felix J.D."/>
            <person name="Velazquez E."/>
            <person name="Brau L."/>
            <person name="Trujillo M.E."/>
            <person name="Martinez-Molina E."/>
        </authorList>
    </citation>
    <scope>NUCLEOTIDE SEQUENCE [LARGE SCALE GENOMIC DNA]</scope>
    <source>
        <strain evidence="3 4">ALFB5</strain>
    </source>
</reference>
<keyword evidence="2" id="KW-0472">Membrane</keyword>
<gene>
    <name evidence="3" type="ORF">F6X54_27755</name>
</gene>
<organism evidence="3 4">
    <name type="scientific">Micromonospora aurantiaca</name>
    <name type="common">nom. illeg.</name>
    <dbReference type="NCBI Taxonomy" id="47850"/>
    <lineage>
        <taxon>Bacteria</taxon>
        <taxon>Bacillati</taxon>
        <taxon>Actinomycetota</taxon>
        <taxon>Actinomycetes</taxon>
        <taxon>Micromonosporales</taxon>
        <taxon>Micromonosporaceae</taxon>
        <taxon>Micromonospora</taxon>
    </lineage>
</organism>
<proteinExistence type="predicted"/>
<protein>
    <recommendedName>
        <fullName evidence="5">D-alanyl-D-alanine carboxypeptidase</fullName>
    </recommendedName>
</protein>
<dbReference type="RefSeq" id="WP_145755767.1">
    <property type="nucleotide sequence ID" value="NZ_CP084582.1"/>
</dbReference>
<dbReference type="EMBL" id="WAAR01000174">
    <property type="protein sequence ID" value="KAB1105358.1"/>
    <property type="molecule type" value="Genomic_DNA"/>
</dbReference>